<evidence type="ECO:0000259" key="1">
    <source>
        <dbReference type="PROSITE" id="PS50188"/>
    </source>
</evidence>
<evidence type="ECO:0000313" key="2">
    <source>
        <dbReference type="WBParaSite" id="ASIM_0000783601-mRNA-1"/>
    </source>
</evidence>
<protein>
    <submittedName>
        <fullName evidence="2">B30.2/SPRY domain-containing protein</fullName>
    </submittedName>
</protein>
<dbReference type="Gene3D" id="2.60.120.920">
    <property type="match status" value="1"/>
</dbReference>
<proteinExistence type="predicted"/>
<dbReference type="InterPro" id="IPR013320">
    <property type="entry name" value="ConA-like_dom_sf"/>
</dbReference>
<sequence>LGFSTSDALLDLGTDKNGFGYGGTGKKSTNKQFDNYGQSFTLGDTVGCLIDFDEGYISFSKNGKIFPKAFVIPQHCLNKPLFPAVVLKNAEIRFNFGDQPFQSLPKVSSFVSFVLFRIS</sequence>
<name>A0A0M3JJL5_ANISI</name>
<dbReference type="PANTHER" id="PTHR12381">
    <property type="entry name" value="HETEROGENEOUS NUCLEAR RIBONUCLEOPROTEIN U FAMILY MEMBER"/>
    <property type="match status" value="1"/>
</dbReference>
<dbReference type="PANTHER" id="PTHR12381:SF56">
    <property type="entry name" value="B30.2_SPRY DOMAIN-CONTAINING PROTEIN-RELATED"/>
    <property type="match status" value="1"/>
</dbReference>
<dbReference type="GO" id="GO:0003723">
    <property type="term" value="F:RNA binding"/>
    <property type="evidence" value="ECO:0007669"/>
    <property type="project" value="TreeGrafter"/>
</dbReference>
<dbReference type="Pfam" id="PF00622">
    <property type="entry name" value="SPRY"/>
    <property type="match status" value="1"/>
</dbReference>
<dbReference type="PROSITE" id="PS50188">
    <property type="entry name" value="B302_SPRY"/>
    <property type="match status" value="1"/>
</dbReference>
<dbReference type="SMART" id="SM00449">
    <property type="entry name" value="SPRY"/>
    <property type="match status" value="1"/>
</dbReference>
<accession>A0A0M3JJL5</accession>
<dbReference type="GO" id="GO:0005634">
    <property type="term" value="C:nucleus"/>
    <property type="evidence" value="ECO:0007669"/>
    <property type="project" value="TreeGrafter"/>
</dbReference>
<dbReference type="WBParaSite" id="ASIM_0000783601-mRNA-1">
    <property type="protein sequence ID" value="ASIM_0000783601-mRNA-1"/>
    <property type="gene ID" value="ASIM_0000783601"/>
</dbReference>
<dbReference type="InterPro" id="IPR001870">
    <property type="entry name" value="B30.2/SPRY"/>
</dbReference>
<organism evidence="2">
    <name type="scientific">Anisakis simplex</name>
    <name type="common">Herring worm</name>
    <dbReference type="NCBI Taxonomy" id="6269"/>
    <lineage>
        <taxon>Eukaryota</taxon>
        <taxon>Metazoa</taxon>
        <taxon>Ecdysozoa</taxon>
        <taxon>Nematoda</taxon>
        <taxon>Chromadorea</taxon>
        <taxon>Rhabditida</taxon>
        <taxon>Spirurina</taxon>
        <taxon>Ascaridomorpha</taxon>
        <taxon>Ascaridoidea</taxon>
        <taxon>Anisakidae</taxon>
        <taxon>Anisakis</taxon>
        <taxon>Anisakis simplex complex</taxon>
    </lineage>
</organism>
<feature type="domain" description="B30.2/SPRY" evidence="1">
    <location>
        <begin position="1"/>
        <end position="101"/>
    </location>
</feature>
<dbReference type="SUPFAM" id="SSF49899">
    <property type="entry name" value="Concanavalin A-like lectins/glucanases"/>
    <property type="match status" value="1"/>
</dbReference>
<dbReference type="AlphaFoldDB" id="A0A0M3JJL5"/>
<reference evidence="2" key="1">
    <citation type="submission" date="2017-02" db="UniProtKB">
        <authorList>
            <consortium name="WormBaseParasite"/>
        </authorList>
    </citation>
    <scope>IDENTIFICATION</scope>
</reference>
<dbReference type="InterPro" id="IPR043136">
    <property type="entry name" value="B30.2/SPRY_sf"/>
</dbReference>
<dbReference type="GO" id="GO:0000380">
    <property type="term" value="P:alternative mRNA splicing, via spliceosome"/>
    <property type="evidence" value="ECO:0007669"/>
    <property type="project" value="TreeGrafter"/>
</dbReference>
<dbReference type="InterPro" id="IPR003877">
    <property type="entry name" value="SPRY_dom"/>
</dbReference>